<dbReference type="InterPro" id="IPR009056">
    <property type="entry name" value="Cyt_c-like_dom"/>
</dbReference>
<feature type="domain" description="Cytochrome c" evidence="6">
    <location>
        <begin position="16"/>
        <end position="98"/>
    </location>
</feature>
<dbReference type="RefSeq" id="WP_025343357.1">
    <property type="nucleotide sequence ID" value="NZ_CP007201.1"/>
</dbReference>
<keyword evidence="5" id="KW-0732">Signal</keyword>
<dbReference type="SUPFAM" id="SSF46626">
    <property type="entry name" value="Cytochrome c"/>
    <property type="match status" value="1"/>
</dbReference>
<name>A0AA86DX02_SULMK</name>
<evidence type="ECO:0000256" key="3">
    <source>
        <dbReference type="ARBA" id="ARBA00023004"/>
    </source>
</evidence>
<dbReference type="InterPro" id="IPR036909">
    <property type="entry name" value="Cyt_c-like_dom_sf"/>
</dbReference>
<keyword evidence="1 4" id="KW-0349">Heme</keyword>
<proteinExistence type="predicted"/>
<sequence>MKKTVFLAGLVCVTSIFAADGATLFKTCTACHGMKAEKAALNKSQIIAGWDAAKITAALNGYKAGTYGGPLKGTMTPQVKNLSADDIKVLSEYIPTLK</sequence>
<feature type="signal peptide" evidence="5">
    <location>
        <begin position="1"/>
        <end position="18"/>
    </location>
</feature>
<evidence type="ECO:0000313" key="7">
    <source>
        <dbReference type="EMBL" id="AHJ11433.1"/>
    </source>
</evidence>
<dbReference type="PROSITE" id="PS51007">
    <property type="entry name" value="CYTC"/>
    <property type="match status" value="1"/>
</dbReference>
<dbReference type="Proteomes" id="UP000019322">
    <property type="component" value="Chromosome"/>
</dbReference>
<dbReference type="GO" id="GO:0020037">
    <property type="term" value="F:heme binding"/>
    <property type="evidence" value="ECO:0007669"/>
    <property type="project" value="InterPro"/>
</dbReference>
<dbReference type="KEGG" id="smul:SMUL_0151"/>
<dbReference type="EMBL" id="CP007201">
    <property type="protein sequence ID" value="AHJ11433.1"/>
    <property type="molecule type" value="Genomic_DNA"/>
</dbReference>
<dbReference type="GO" id="GO:0009055">
    <property type="term" value="F:electron transfer activity"/>
    <property type="evidence" value="ECO:0007669"/>
    <property type="project" value="InterPro"/>
</dbReference>
<dbReference type="Pfam" id="PF00034">
    <property type="entry name" value="Cytochrom_C"/>
    <property type="match status" value="1"/>
</dbReference>
<dbReference type="AlphaFoldDB" id="A0AA86DX02"/>
<evidence type="ECO:0000256" key="1">
    <source>
        <dbReference type="ARBA" id="ARBA00022617"/>
    </source>
</evidence>
<feature type="chain" id="PRO_5041696827" evidence="5">
    <location>
        <begin position="19"/>
        <end position="98"/>
    </location>
</feature>
<organism evidence="7 8">
    <name type="scientific">Sulfurospirillum multivorans (strain DM 12446 / JCM 15788 / NBRC 109480)</name>
    <dbReference type="NCBI Taxonomy" id="1150621"/>
    <lineage>
        <taxon>Bacteria</taxon>
        <taxon>Pseudomonadati</taxon>
        <taxon>Campylobacterota</taxon>
        <taxon>Epsilonproteobacteria</taxon>
        <taxon>Campylobacterales</taxon>
        <taxon>Sulfurospirillaceae</taxon>
        <taxon>Sulfurospirillum</taxon>
    </lineage>
</organism>
<evidence type="ECO:0000256" key="4">
    <source>
        <dbReference type="PROSITE-ProRule" id="PRU00433"/>
    </source>
</evidence>
<protein>
    <submittedName>
        <fullName evidence="7">Cytochrome c-553</fullName>
    </submittedName>
</protein>
<keyword evidence="2 4" id="KW-0479">Metal-binding</keyword>
<evidence type="ECO:0000256" key="5">
    <source>
        <dbReference type="SAM" id="SignalP"/>
    </source>
</evidence>
<gene>
    <name evidence="7" type="ORF">SMUL_0151</name>
</gene>
<evidence type="ECO:0000313" key="8">
    <source>
        <dbReference type="Proteomes" id="UP000019322"/>
    </source>
</evidence>
<dbReference type="Gene3D" id="1.10.760.10">
    <property type="entry name" value="Cytochrome c-like domain"/>
    <property type="match status" value="1"/>
</dbReference>
<accession>A0AA86DX02</accession>
<evidence type="ECO:0000256" key="2">
    <source>
        <dbReference type="ARBA" id="ARBA00022723"/>
    </source>
</evidence>
<keyword evidence="3 4" id="KW-0408">Iron</keyword>
<reference evidence="7 8" key="1">
    <citation type="journal article" date="2014" name="Environ. Microbiol.">
        <title>Insights into organohalide respiration and the versatile catabolism of Sulfurospirillum multivorans gained from comparative genomics and physiological studies.</title>
        <authorList>
            <person name="Goris T."/>
            <person name="Schubert T."/>
            <person name="Gadkari J."/>
            <person name="Wubet T."/>
            <person name="Tarkka M."/>
            <person name="Buscot F."/>
            <person name="Adrian L."/>
            <person name="Diekert G."/>
        </authorList>
    </citation>
    <scope>NUCLEOTIDE SEQUENCE [LARGE SCALE GENOMIC DNA]</scope>
    <source>
        <strain evidence="8">DM 12446 / JCM 15788 / NBRC 109480</strain>
    </source>
</reference>
<dbReference type="GO" id="GO:0046872">
    <property type="term" value="F:metal ion binding"/>
    <property type="evidence" value="ECO:0007669"/>
    <property type="project" value="UniProtKB-KW"/>
</dbReference>
<evidence type="ECO:0000259" key="6">
    <source>
        <dbReference type="PROSITE" id="PS51007"/>
    </source>
</evidence>